<evidence type="ECO:0000313" key="3">
    <source>
        <dbReference type="Proteomes" id="UP000231070"/>
    </source>
</evidence>
<keyword evidence="3" id="KW-1185">Reference proteome</keyword>
<dbReference type="AlphaFoldDB" id="A0A2G9WQF2"/>
<dbReference type="Proteomes" id="UP000231070">
    <property type="component" value="Unassembled WGS sequence"/>
</dbReference>
<reference evidence="2 3" key="1">
    <citation type="submission" date="2017-08" db="EMBL/GenBank/DDBJ databases">
        <title>Pleomorphomonas carboxidotrophicus sp. nov., a new mesophilic hydrogenogenic carboxidotroph.</title>
        <authorList>
            <person name="Esquivel-Elizondo S."/>
            <person name="Krajmalnik-Brown R."/>
            <person name="Maldonado J."/>
        </authorList>
    </citation>
    <scope>NUCLEOTIDE SEQUENCE [LARGE SCALE GENOMIC DNA]</scope>
    <source>
        <strain evidence="2 3">SVCO-16</strain>
    </source>
</reference>
<accession>A0A2G9WQF2</accession>
<evidence type="ECO:0000313" key="2">
    <source>
        <dbReference type="EMBL" id="PIO96370.1"/>
    </source>
</evidence>
<feature type="compositionally biased region" description="Basic and acidic residues" evidence="1">
    <location>
        <begin position="98"/>
        <end position="109"/>
    </location>
</feature>
<gene>
    <name evidence="2" type="ORF">CJ014_25785</name>
</gene>
<name>A0A2G9WQF2_9HYPH</name>
<comment type="caution">
    <text evidence="2">The sequence shown here is derived from an EMBL/GenBank/DDBJ whole genome shotgun (WGS) entry which is preliminary data.</text>
</comment>
<dbReference type="OrthoDB" id="1826980at2"/>
<sequence length="134" mass="15235">MQSALQHDPEARRVLSELTGRERVGQLVAGMERERAALADPGVRAERFVERWKALEAERRTLTTGWHVEARQKVEAEMRGLAKTLERDPQVESLLRNRRQDLGIDRSPRESAGLSHELEQSLTRGRSQNLGLGM</sequence>
<protein>
    <submittedName>
        <fullName evidence="2">TraA</fullName>
    </submittedName>
</protein>
<evidence type="ECO:0000256" key="1">
    <source>
        <dbReference type="SAM" id="MobiDB-lite"/>
    </source>
</evidence>
<feature type="region of interest" description="Disordered" evidence="1">
    <location>
        <begin position="92"/>
        <end position="134"/>
    </location>
</feature>
<proteinExistence type="predicted"/>
<dbReference type="EMBL" id="NQVN01000037">
    <property type="protein sequence ID" value="PIO96370.1"/>
    <property type="molecule type" value="Genomic_DNA"/>
</dbReference>
<feature type="compositionally biased region" description="Polar residues" evidence="1">
    <location>
        <begin position="120"/>
        <end position="134"/>
    </location>
</feature>
<organism evidence="2 3">
    <name type="scientific">Pleomorphomonas carboxyditropha</name>
    <dbReference type="NCBI Taxonomy" id="2023338"/>
    <lineage>
        <taxon>Bacteria</taxon>
        <taxon>Pseudomonadati</taxon>
        <taxon>Pseudomonadota</taxon>
        <taxon>Alphaproteobacteria</taxon>
        <taxon>Hyphomicrobiales</taxon>
        <taxon>Pleomorphomonadaceae</taxon>
        <taxon>Pleomorphomonas</taxon>
    </lineage>
</organism>